<sequence length="173" mass="19090">MKKIILPILLILLASCGAVRVNYDYSQETDFSVYTTYDYYPDMDTGLSQLDTKRLLRVVDSVMQIRGFSISDQPDFYINIQSSVYRDATSSSVGVGMGGTGRNVGGGISVGVPLGGSGITREIVFDFVDADRDALFWQAVSNSNYRENASPSTRERVLREVVAKVFSKYPPSK</sequence>
<reference evidence="3" key="1">
    <citation type="submission" date="2022-11" db="EMBL/GenBank/DDBJ databases">
        <title>The characterization of three novel Bacteroidetes species and genomic analysis of their roles in tidal elemental geochemical cycles.</title>
        <authorList>
            <person name="Ma K.-J."/>
        </authorList>
    </citation>
    <scope>NUCLEOTIDE SEQUENCE</scope>
    <source>
        <strain evidence="3">M415</strain>
    </source>
</reference>
<evidence type="ECO:0000259" key="2">
    <source>
        <dbReference type="Pfam" id="PF13590"/>
    </source>
</evidence>
<name>A0AAE3MPS6_9FLAO</name>
<feature type="chain" id="PRO_5042272454" evidence="1">
    <location>
        <begin position="21"/>
        <end position="173"/>
    </location>
</feature>
<protein>
    <submittedName>
        <fullName evidence="3">DUF4136 domain-containing protein</fullName>
    </submittedName>
</protein>
<evidence type="ECO:0000313" key="4">
    <source>
        <dbReference type="Proteomes" id="UP001207116"/>
    </source>
</evidence>
<comment type="caution">
    <text evidence="3">The sequence shown here is derived from an EMBL/GenBank/DDBJ whole genome shotgun (WGS) entry which is preliminary data.</text>
</comment>
<keyword evidence="1" id="KW-0732">Signal</keyword>
<evidence type="ECO:0000256" key="1">
    <source>
        <dbReference type="SAM" id="SignalP"/>
    </source>
</evidence>
<dbReference type="Proteomes" id="UP001207116">
    <property type="component" value="Unassembled WGS sequence"/>
</dbReference>
<proteinExistence type="predicted"/>
<dbReference type="Pfam" id="PF13590">
    <property type="entry name" value="DUF4136"/>
    <property type="match status" value="1"/>
</dbReference>
<feature type="domain" description="DUF4136" evidence="2">
    <location>
        <begin position="21"/>
        <end position="171"/>
    </location>
</feature>
<dbReference type="InterPro" id="IPR025411">
    <property type="entry name" value="DUF4136"/>
</dbReference>
<dbReference type="RefSeq" id="WP_266015269.1">
    <property type="nucleotide sequence ID" value="NZ_JAPFQP010000004.1"/>
</dbReference>
<evidence type="ECO:0000313" key="3">
    <source>
        <dbReference type="EMBL" id="MCX2720712.1"/>
    </source>
</evidence>
<dbReference type="PROSITE" id="PS51257">
    <property type="entry name" value="PROKAR_LIPOPROTEIN"/>
    <property type="match status" value="1"/>
</dbReference>
<dbReference type="Gene3D" id="3.30.160.670">
    <property type="match status" value="1"/>
</dbReference>
<organism evidence="3 4">
    <name type="scientific">Lentiprolixibacter aurantiacus</name>
    <dbReference type="NCBI Taxonomy" id="2993939"/>
    <lineage>
        <taxon>Bacteria</taxon>
        <taxon>Pseudomonadati</taxon>
        <taxon>Bacteroidota</taxon>
        <taxon>Flavobacteriia</taxon>
        <taxon>Flavobacteriales</taxon>
        <taxon>Flavobacteriaceae</taxon>
        <taxon>Lentiprolixibacter</taxon>
    </lineage>
</organism>
<gene>
    <name evidence="3" type="ORF">OO016_13945</name>
</gene>
<dbReference type="EMBL" id="JAPFQP010000004">
    <property type="protein sequence ID" value="MCX2720712.1"/>
    <property type="molecule type" value="Genomic_DNA"/>
</dbReference>
<accession>A0AAE3MPS6</accession>
<dbReference type="AlphaFoldDB" id="A0AAE3MPS6"/>
<keyword evidence="4" id="KW-1185">Reference proteome</keyword>
<feature type="signal peptide" evidence="1">
    <location>
        <begin position="1"/>
        <end position="20"/>
    </location>
</feature>